<feature type="non-terminal residue" evidence="1">
    <location>
        <position position="1"/>
    </location>
</feature>
<protein>
    <submittedName>
        <fullName evidence="1">Uncharacterized protein</fullName>
    </submittedName>
</protein>
<reference evidence="1" key="1">
    <citation type="submission" date="2018-05" db="EMBL/GenBank/DDBJ databases">
        <title>Draft genome of Mucuna pruriens seed.</title>
        <authorList>
            <person name="Nnadi N.E."/>
            <person name="Vos R."/>
            <person name="Hasami M.H."/>
            <person name="Devisetty U.K."/>
            <person name="Aguiy J.C."/>
        </authorList>
    </citation>
    <scope>NUCLEOTIDE SEQUENCE [LARGE SCALE GENOMIC DNA]</scope>
    <source>
        <strain evidence="1">JCA_2017</strain>
    </source>
</reference>
<comment type="caution">
    <text evidence="1">The sequence shown here is derived from an EMBL/GenBank/DDBJ whole genome shotgun (WGS) entry which is preliminary data.</text>
</comment>
<sequence>MTYTKLLPHLIHNPLIVPAPLKPIQPPYPKSYDSNVKCEYDVDVVSYGTEKCSGARSNRQRLAKHEGTLRNAIDAKFDFLMRKFEEVKTTMKDIFSELSKQKMVERLTLEPKMLSTL</sequence>
<gene>
    <name evidence="1" type="ORF">CR513_05359</name>
</gene>
<proteinExistence type="predicted"/>
<keyword evidence="2" id="KW-1185">Reference proteome</keyword>
<name>A0A371I586_MUCPR</name>
<accession>A0A371I586</accession>
<dbReference type="OrthoDB" id="1418540at2759"/>
<organism evidence="1 2">
    <name type="scientific">Mucuna pruriens</name>
    <name type="common">Velvet bean</name>
    <name type="synonym">Dolichos pruriens</name>
    <dbReference type="NCBI Taxonomy" id="157652"/>
    <lineage>
        <taxon>Eukaryota</taxon>
        <taxon>Viridiplantae</taxon>
        <taxon>Streptophyta</taxon>
        <taxon>Embryophyta</taxon>
        <taxon>Tracheophyta</taxon>
        <taxon>Spermatophyta</taxon>
        <taxon>Magnoliopsida</taxon>
        <taxon>eudicotyledons</taxon>
        <taxon>Gunneridae</taxon>
        <taxon>Pentapetalae</taxon>
        <taxon>rosids</taxon>
        <taxon>fabids</taxon>
        <taxon>Fabales</taxon>
        <taxon>Fabaceae</taxon>
        <taxon>Papilionoideae</taxon>
        <taxon>50 kb inversion clade</taxon>
        <taxon>NPAAA clade</taxon>
        <taxon>indigoferoid/millettioid clade</taxon>
        <taxon>Phaseoleae</taxon>
        <taxon>Mucuna</taxon>
    </lineage>
</organism>
<dbReference type="EMBL" id="QJKJ01000898">
    <property type="protein sequence ID" value="RDY10169.1"/>
    <property type="molecule type" value="Genomic_DNA"/>
</dbReference>
<dbReference type="Proteomes" id="UP000257109">
    <property type="component" value="Unassembled WGS sequence"/>
</dbReference>
<dbReference type="AlphaFoldDB" id="A0A371I586"/>
<evidence type="ECO:0000313" key="1">
    <source>
        <dbReference type="EMBL" id="RDY10169.1"/>
    </source>
</evidence>
<evidence type="ECO:0000313" key="2">
    <source>
        <dbReference type="Proteomes" id="UP000257109"/>
    </source>
</evidence>